<gene>
    <name evidence="1" type="ORF">CLV31_10148</name>
</gene>
<reference evidence="1 2" key="1">
    <citation type="submission" date="2018-06" db="EMBL/GenBank/DDBJ databases">
        <title>Genomic Encyclopedia of Archaeal and Bacterial Type Strains, Phase II (KMG-II): from individual species to whole genera.</title>
        <authorList>
            <person name="Goeker M."/>
        </authorList>
    </citation>
    <scope>NUCLEOTIDE SEQUENCE [LARGE SCALE GENOMIC DNA]</scope>
    <source>
        <strain evidence="1 2">T4</strain>
    </source>
</reference>
<name>A0A326SAJ6_9BACT</name>
<evidence type="ECO:0000313" key="2">
    <source>
        <dbReference type="Proteomes" id="UP000248917"/>
    </source>
</evidence>
<protein>
    <recommendedName>
        <fullName evidence="3">Leucine-binding protein domain-containing protein</fullName>
    </recommendedName>
</protein>
<dbReference type="OrthoDB" id="947273at2"/>
<organism evidence="1 2">
    <name type="scientific">Algoriphagus aquaeductus</name>
    <dbReference type="NCBI Taxonomy" id="475299"/>
    <lineage>
        <taxon>Bacteria</taxon>
        <taxon>Pseudomonadati</taxon>
        <taxon>Bacteroidota</taxon>
        <taxon>Cytophagia</taxon>
        <taxon>Cytophagales</taxon>
        <taxon>Cyclobacteriaceae</taxon>
        <taxon>Algoriphagus</taxon>
    </lineage>
</organism>
<keyword evidence="2" id="KW-1185">Reference proteome</keyword>
<evidence type="ECO:0008006" key="3">
    <source>
        <dbReference type="Google" id="ProtNLM"/>
    </source>
</evidence>
<dbReference type="AlphaFoldDB" id="A0A326SAJ6"/>
<comment type="caution">
    <text evidence="1">The sequence shown here is derived from an EMBL/GenBank/DDBJ whole genome shotgun (WGS) entry which is preliminary data.</text>
</comment>
<dbReference type="InterPro" id="IPR028082">
    <property type="entry name" value="Peripla_BP_I"/>
</dbReference>
<sequence>MKNIGILLPKSSTHPEIGYDFFFGLKGYYAGKNQTPDFHTANIGFGIDEDLLFSEAERLFLEKNVDILLVFAEHPKVDKIFPLATLFKKPILVVNPGAKYPWKWKTPDYVAILSLQEMLSAKIAAKLAVSQLGIKNGINATNFYDGGYGIGDSFYQGQETSGGQIKYNFVGKHLPAEFDPRPLLEYLDSNSEPHLIFSIFTGPVLELFLQAIQTHHRAQVLVCSQMMLHEIGKKNLREKTSPMRLFASSSLNPNSENEASTALGKYLQEVAKREIGIFSYLGWDAGLVIDELIAKQDLDWTLQKAQLKSNRLNGSRGELVFHPETSHFLPQLYRIHASDKGLETDAIELPIVVSEWEELIANRTNPPQVGWFNTYLCS</sequence>
<dbReference type="Gene3D" id="3.40.50.2300">
    <property type="match status" value="2"/>
</dbReference>
<dbReference type="EMBL" id="QKTX01000001">
    <property type="protein sequence ID" value="PZV87176.1"/>
    <property type="molecule type" value="Genomic_DNA"/>
</dbReference>
<proteinExistence type="predicted"/>
<dbReference type="RefSeq" id="WP_111390868.1">
    <property type="nucleotide sequence ID" value="NZ_QKTX01000001.1"/>
</dbReference>
<dbReference type="SUPFAM" id="SSF53822">
    <property type="entry name" value="Periplasmic binding protein-like I"/>
    <property type="match status" value="1"/>
</dbReference>
<evidence type="ECO:0000313" key="1">
    <source>
        <dbReference type="EMBL" id="PZV87176.1"/>
    </source>
</evidence>
<dbReference type="Proteomes" id="UP000248917">
    <property type="component" value="Unassembled WGS sequence"/>
</dbReference>
<accession>A0A326SAJ6</accession>